<dbReference type="Pfam" id="PF03793">
    <property type="entry name" value="PASTA"/>
    <property type="match status" value="1"/>
</dbReference>
<dbReference type="Gene3D" id="3.30.10.20">
    <property type="match status" value="3"/>
</dbReference>
<dbReference type="AlphaFoldDB" id="A0A368ZXZ5"/>
<evidence type="ECO:0000313" key="3">
    <source>
        <dbReference type="EMBL" id="RCX01912.1"/>
    </source>
</evidence>
<proteinExistence type="predicted"/>
<sequence length="276" mass="31495">MNFIKFLTSKTFVIQLLIFFVLVFLFIFGFLRWANYYTLHGKEIKVPDLSGYSLSEVEDILQKLELKFVVLDSSEYYPDKPIFSVLSQYPAPEALVKPGKIIKLTINPSGPRLVKVPNLVERSRKRAVYDLESKGFKVGKITFIPYIGKDMVVAAQHMGRELTSNDYLPKGSVIDLVVGMGLDSELLEVPYLLGKNFTTARQILSQLGLNIGYLNIEPGTDTSRAFVYRQEPMPTIKKTIFKGSEISIWLTSDYNKMPMDSLSYFSIQQNHEEMDF</sequence>
<organism evidence="3 4">
    <name type="scientific">Schleiferia thermophila</name>
    <dbReference type="NCBI Taxonomy" id="884107"/>
    <lineage>
        <taxon>Bacteria</taxon>
        <taxon>Pseudomonadati</taxon>
        <taxon>Bacteroidota</taxon>
        <taxon>Flavobacteriia</taxon>
        <taxon>Flavobacteriales</taxon>
        <taxon>Schleiferiaceae</taxon>
        <taxon>Schleiferia</taxon>
    </lineage>
</organism>
<dbReference type="SMART" id="SM00740">
    <property type="entry name" value="PASTA"/>
    <property type="match status" value="3"/>
</dbReference>
<evidence type="ECO:0000259" key="2">
    <source>
        <dbReference type="PROSITE" id="PS51178"/>
    </source>
</evidence>
<dbReference type="InterPro" id="IPR005543">
    <property type="entry name" value="PASTA_dom"/>
</dbReference>
<feature type="domain" description="PASTA" evidence="2">
    <location>
        <begin position="41"/>
        <end position="108"/>
    </location>
</feature>
<gene>
    <name evidence="3" type="ORF">DES35_10611</name>
</gene>
<keyword evidence="1" id="KW-0812">Transmembrane</keyword>
<keyword evidence="4" id="KW-1185">Reference proteome</keyword>
<keyword evidence="1" id="KW-1133">Transmembrane helix</keyword>
<name>A0A368ZXZ5_9FLAO</name>
<protein>
    <submittedName>
        <fullName evidence="3">Beta-lactam-binding protein with PASTA domain</fullName>
    </submittedName>
</protein>
<evidence type="ECO:0000256" key="1">
    <source>
        <dbReference type="SAM" id="Phobius"/>
    </source>
</evidence>
<keyword evidence="1" id="KW-0472">Membrane</keyword>
<dbReference type="SUPFAM" id="SSF54184">
    <property type="entry name" value="Penicillin-binding protein 2x (pbp-2x), c-terminal domain"/>
    <property type="match status" value="1"/>
</dbReference>
<accession>A0A368ZXZ5</accession>
<dbReference type="Proteomes" id="UP000253517">
    <property type="component" value="Unassembled WGS sequence"/>
</dbReference>
<dbReference type="PROSITE" id="PS51178">
    <property type="entry name" value="PASTA"/>
    <property type="match status" value="1"/>
</dbReference>
<dbReference type="CDD" id="cd06577">
    <property type="entry name" value="PASTA_pknB"/>
    <property type="match status" value="2"/>
</dbReference>
<dbReference type="RefSeq" id="WP_114366516.1">
    <property type="nucleotide sequence ID" value="NZ_BHZF01000001.1"/>
</dbReference>
<feature type="transmembrane region" description="Helical" evidence="1">
    <location>
        <begin position="12"/>
        <end position="34"/>
    </location>
</feature>
<reference evidence="3 4" key="1">
    <citation type="submission" date="2018-07" db="EMBL/GenBank/DDBJ databases">
        <title>Genomic Encyclopedia of Type Strains, Phase IV (KMG-IV): sequencing the most valuable type-strain genomes for metagenomic binning, comparative biology and taxonomic classification.</title>
        <authorList>
            <person name="Goeker M."/>
        </authorList>
    </citation>
    <scope>NUCLEOTIDE SEQUENCE [LARGE SCALE GENOMIC DNA]</scope>
    <source>
        <strain evidence="3 4">DSM 21410</strain>
    </source>
</reference>
<evidence type="ECO:0000313" key="4">
    <source>
        <dbReference type="Proteomes" id="UP000253517"/>
    </source>
</evidence>
<dbReference type="EMBL" id="QPJS01000006">
    <property type="protein sequence ID" value="RCX01912.1"/>
    <property type="molecule type" value="Genomic_DNA"/>
</dbReference>
<comment type="caution">
    <text evidence="3">The sequence shown here is derived from an EMBL/GenBank/DDBJ whole genome shotgun (WGS) entry which is preliminary data.</text>
</comment>